<reference evidence="4 5" key="1">
    <citation type="submission" date="2019-02" db="EMBL/GenBank/DDBJ databases">
        <title>Sequencing the genomes of 1000 actinobacteria strains.</title>
        <authorList>
            <person name="Klenk H.-P."/>
        </authorList>
    </citation>
    <scope>NUCLEOTIDE SEQUENCE [LARGE SCALE GENOMIC DNA]</scope>
    <source>
        <strain evidence="4 5">DSM 45162</strain>
    </source>
</reference>
<dbReference type="InterPro" id="IPR018946">
    <property type="entry name" value="PhoD-like_MPP"/>
</dbReference>
<evidence type="ECO:0000259" key="3">
    <source>
        <dbReference type="Pfam" id="PF16655"/>
    </source>
</evidence>
<dbReference type="InterPro" id="IPR032093">
    <property type="entry name" value="PhoD_N"/>
</dbReference>
<dbReference type="PANTHER" id="PTHR43606">
    <property type="entry name" value="PHOSPHATASE, PUTATIVE (AFU_ORTHOLOGUE AFUA_6G08710)-RELATED"/>
    <property type="match status" value="1"/>
</dbReference>
<feature type="domain" description="Phospholipase D N-terminal" evidence="3">
    <location>
        <begin position="48"/>
        <end position="144"/>
    </location>
</feature>
<dbReference type="EMBL" id="SHKY01000001">
    <property type="protein sequence ID" value="RZU48905.1"/>
    <property type="molecule type" value="Genomic_DNA"/>
</dbReference>
<proteinExistence type="predicted"/>
<dbReference type="InterPro" id="IPR029052">
    <property type="entry name" value="Metallo-depent_PP-like"/>
</dbReference>
<feature type="compositionally biased region" description="Basic residues" evidence="1">
    <location>
        <begin position="548"/>
        <end position="557"/>
    </location>
</feature>
<keyword evidence="5" id="KW-1185">Reference proteome</keyword>
<dbReference type="Gene3D" id="2.60.40.380">
    <property type="entry name" value="Purple acid phosphatase-like, N-terminal"/>
    <property type="match status" value="1"/>
</dbReference>
<gene>
    <name evidence="4" type="ORF">EV385_0639</name>
</gene>
<dbReference type="InterPro" id="IPR038607">
    <property type="entry name" value="PhoD-like_sf"/>
</dbReference>
<accession>A0A4Q7ZFM1</accession>
<dbReference type="PROSITE" id="PS51318">
    <property type="entry name" value="TAT"/>
    <property type="match status" value="1"/>
</dbReference>
<feature type="region of interest" description="Disordered" evidence="1">
    <location>
        <begin position="535"/>
        <end position="557"/>
    </location>
</feature>
<protein>
    <submittedName>
        <fullName evidence="4">Alkaline phosphatase/alkaline phosphatase D</fullName>
    </submittedName>
</protein>
<dbReference type="RefSeq" id="WP_130508067.1">
    <property type="nucleotide sequence ID" value="NZ_SHKY01000001.1"/>
</dbReference>
<comment type="caution">
    <text evidence="4">The sequence shown here is derived from an EMBL/GenBank/DDBJ whole genome shotgun (WGS) entry which is preliminary data.</text>
</comment>
<name>A0A4Q7ZFM1_9ACTN</name>
<sequence length="557" mass="60074">MTVIPGADRPVDRRTVLRVAGLSAGAGVVVAATRPGVASAASASVFQHGVASGDPLPGGILLWTRVTPTPDSVPGSGAGPAVTLDWQVAADPSFATVVASGQVHTGPDRDHTARVDVAGLTPATTYWYRFGLGGAWSGTGRTMTAPATDAAISRLRMGVVSCANWEAGYFAAYRHLAERGDLNLVVHLGDYIYEYGTGEFDAGGTVVRRTEPTHEIVTLADYRTRHARYKTDPDLQALHASIPWIITWDDHEVANNMWSGGAENHTPGTEGAFGARVAAARQAYAEWMPVRLAADGHIYRRLRYGNLFELSMLDLRTYRSKQSNGTDVDDPSRTIAGTDQLQWLIDGLNSSTARWKIVGNPVMIARVDLATLPAWLLGPLAKLLGIPENGIVLNADQWDGYNADRERLVDSLRAHHTGNVVFLTGDIHTSWASELTTKDTGTKNPAAAEFVVPSVTSDNLNDFLHTSPGGPLSLLAADLIRATNPHVKWTELDGHGYGVFEVTTDRCRMDWYHLADRTRRDSATRWVAGWSVGTGSSKIRKESAPAAARKRRTSPSA</sequence>
<dbReference type="SUPFAM" id="SSF56300">
    <property type="entry name" value="Metallo-dependent phosphatases"/>
    <property type="match status" value="1"/>
</dbReference>
<feature type="domain" description="PhoD-like phosphatase metallophosphatase" evidence="2">
    <location>
        <begin position="157"/>
        <end position="511"/>
    </location>
</feature>
<dbReference type="Proteomes" id="UP000292564">
    <property type="component" value="Unassembled WGS sequence"/>
</dbReference>
<evidence type="ECO:0000313" key="5">
    <source>
        <dbReference type="Proteomes" id="UP000292564"/>
    </source>
</evidence>
<evidence type="ECO:0000313" key="4">
    <source>
        <dbReference type="EMBL" id="RZU48905.1"/>
    </source>
</evidence>
<dbReference type="Pfam" id="PF09423">
    <property type="entry name" value="PhoD"/>
    <property type="match status" value="1"/>
</dbReference>
<dbReference type="CDD" id="cd07389">
    <property type="entry name" value="MPP_PhoD"/>
    <property type="match status" value="1"/>
</dbReference>
<dbReference type="PANTHER" id="PTHR43606:SF2">
    <property type="entry name" value="ALKALINE PHOSPHATASE FAMILY PROTEIN (AFU_ORTHOLOGUE AFUA_5G03860)"/>
    <property type="match status" value="1"/>
</dbReference>
<dbReference type="Gene3D" id="3.60.21.70">
    <property type="entry name" value="PhoD-like phosphatase"/>
    <property type="match status" value="1"/>
</dbReference>
<organism evidence="4 5">
    <name type="scientific">Krasilnikovia cinnamomea</name>
    <dbReference type="NCBI Taxonomy" id="349313"/>
    <lineage>
        <taxon>Bacteria</taxon>
        <taxon>Bacillati</taxon>
        <taxon>Actinomycetota</taxon>
        <taxon>Actinomycetes</taxon>
        <taxon>Micromonosporales</taxon>
        <taxon>Micromonosporaceae</taxon>
        <taxon>Krasilnikovia</taxon>
    </lineage>
</organism>
<evidence type="ECO:0000259" key="2">
    <source>
        <dbReference type="Pfam" id="PF09423"/>
    </source>
</evidence>
<dbReference type="OrthoDB" id="327733at2"/>
<dbReference type="InterPro" id="IPR006311">
    <property type="entry name" value="TAT_signal"/>
</dbReference>
<evidence type="ECO:0000256" key="1">
    <source>
        <dbReference type="SAM" id="MobiDB-lite"/>
    </source>
</evidence>
<dbReference type="Pfam" id="PF16655">
    <property type="entry name" value="PhoD_N"/>
    <property type="match status" value="1"/>
</dbReference>
<dbReference type="AlphaFoldDB" id="A0A4Q7ZFM1"/>
<dbReference type="InterPro" id="IPR052900">
    <property type="entry name" value="Phospholipid_Metab_Enz"/>
</dbReference>